<dbReference type="RefSeq" id="WP_119863780.1">
    <property type="nucleotide sequence ID" value="NZ_CP008748.1"/>
</dbReference>
<dbReference type="PANTHER" id="PTHR30408">
    <property type="entry name" value="TYPE-1 RESTRICTION ENZYME ECOKI SPECIFICITY PROTEIN"/>
    <property type="match status" value="1"/>
</dbReference>
<dbReference type="SUPFAM" id="SSF116734">
    <property type="entry name" value="DNA methylase specificity domain"/>
    <property type="match status" value="1"/>
</dbReference>
<dbReference type="PANTHER" id="PTHR30408:SF12">
    <property type="entry name" value="TYPE I RESTRICTION ENZYME MJAVIII SPECIFICITY SUBUNIT"/>
    <property type="match status" value="1"/>
</dbReference>
<accession>A0A4P1QG67</accession>
<name>A0A4P1QG67_9BACT</name>
<keyword evidence="6" id="KW-1185">Reference proteome</keyword>
<dbReference type="EMBL" id="CP008748">
    <property type="protein sequence ID" value="ASI53848.1"/>
    <property type="molecule type" value="Genomic_DNA"/>
</dbReference>
<dbReference type="GO" id="GO:0009307">
    <property type="term" value="P:DNA restriction-modification system"/>
    <property type="evidence" value="ECO:0007669"/>
    <property type="project" value="UniProtKB-KW"/>
</dbReference>
<evidence type="ECO:0000256" key="1">
    <source>
        <dbReference type="ARBA" id="ARBA00010923"/>
    </source>
</evidence>
<feature type="domain" description="Type I restriction modification DNA specificity" evidence="4">
    <location>
        <begin position="33"/>
        <end position="166"/>
    </location>
</feature>
<dbReference type="Gene3D" id="3.90.220.20">
    <property type="entry name" value="DNA methylase specificity domains"/>
    <property type="match status" value="1"/>
</dbReference>
<dbReference type="InterPro" id="IPR044946">
    <property type="entry name" value="Restrct_endonuc_typeI_TRD_sf"/>
</dbReference>
<dbReference type="Pfam" id="PF01420">
    <property type="entry name" value="Methylase_S"/>
    <property type="match status" value="1"/>
</dbReference>
<reference evidence="5 6" key="1">
    <citation type="submission" date="2014-06" db="EMBL/GenBank/DDBJ databases">
        <title>The Whole Genome Sequence of Mycoplasma hyosynoviae strain ATCC 27095.</title>
        <authorList>
            <person name="Calcutt M.J."/>
            <person name="Foecking M.F."/>
        </authorList>
    </citation>
    <scope>NUCLEOTIDE SEQUENCE [LARGE SCALE GENOMIC DNA]</scope>
    <source>
        <strain evidence="5 6">M60</strain>
    </source>
</reference>
<gene>
    <name evidence="5" type="ORF">MHSN_01355</name>
</gene>
<dbReference type="InterPro" id="IPR052021">
    <property type="entry name" value="Type-I_RS_S_subunit"/>
</dbReference>
<dbReference type="KEGG" id="mhyv:MHSN_01355"/>
<keyword evidence="3" id="KW-0238">DNA-binding</keyword>
<dbReference type="AlphaFoldDB" id="A0A4P1QG67"/>
<evidence type="ECO:0000259" key="4">
    <source>
        <dbReference type="Pfam" id="PF01420"/>
    </source>
</evidence>
<organism evidence="5 6">
    <name type="scientific">Metamycoplasma hyosynoviae</name>
    <dbReference type="NCBI Taxonomy" id="29559"/>
    <lineage>
        <taxon>Bacteria</taxon>
        <taxon>Bacillati</taxon>
        <taxon>Mycoplasmatota</taxon>
        <taxon>Mycoplasmoidales</taxon>
        <taxon>Metamycoplasmataceae</taxon>
        <taxon>Metamycoplasma</taxon>
    </lineage>
</organism>
<evidence type="ECO:0000313" key="6">
    <source>
        <dbReference type="Proteomes" id="UP000264882"/>
    </source>
</evidence>
<evidence type="ECO:0000256" key="3">
    <source>
        <dbReference type="ARBA" id="ARBA00023125"/>
    </source>
</evidence>
<evidence type="ECO:0000313" key="5">
    <source>
        <dbReference type="EMBL" id="ASI53848.1"/>
    </source>
</evidence>
<comment type="similarity">
    <text evidence="1">Belongs to the type-I restriction system S methylase family.</text>
</comment>
<dbReference type="GO" id="GO:0003677">
    <property type="term" value="F:DNA binding"/>
    <property type="evidence" value="ECO:0007669"/>
    <property type="project" value="UniProtKB-KW"/>
</dbReference>
<dbReference type="InterPro" id="IPR000055">
    <property type="entry name" value="Restrct_endonuc_typeI_TRD"/>
</dbReference>
<proteinExistence type="inferred from homology"/>
<keyword evidence="2" id="KW-0680">Restriction system</keyword>
<evidence type="ECO:0000256" key="2">
    <source>
        <dbReference type="ARBA" id="ARBA00022747"/>
    </source>
</evidence>
<dbReference type="Proteomes" id="UP000264882">
    <property type="component" value="Chromosome"/>
</dbReference>
<sequence length="208" mass="24146">MGTIDDLIEKKQVEFNQKVKYLLLLFDKFETKNVSVLDNVFKTFSGGIFENKYYVDSSKHKLITIKNVDDDGFNTKNVSYLSKEKANKKYLLSIGEMVLTMTGNIGRTGIVDEDECYLNQRLLKLSSQSSSYLFAYLQKYKKEIIQLGKGTAQLNLSLDDLKKLKVFNSYEEIVAFKKYDWIYNSLLNCKLVIKKAKQIKKILLSKYF</sequence>
<protein>
    <recommendedName>
        <fullName evidence="4">Type I restriction modification DNA specificity domain-containing protein</fullName>
    </recommendedName>
</protein>